<name>A0A1E4SBT7_9ASCO</name>
<protein>
    <recommendedName>
        <fullName evidence="1">Trafficking protein particle complex II-specific subunit 65 IgD3 domain-containing protein</fullName>
    </recommendedName>
</protein>
<dbReference type="RefSeq" id="XP_020062091.1">
    <property type="nucleotide sequence ID" value="XM_020208095.1"/>
</dbReference>
<gene>
    <name evidence="2" type="ORF">CANTADRAFT_27400</name>
</gene>
<dbReference type="Proteomes" id="UP000094285">
    <property type="component" value="Unassembled WGS sequence"/>
</dbReference>
<dbReference type="PANTHER" id="PTHR28159:SF1">
    <property type="entry name" value="TRAFFICKING PROTEIN PARTICLE COMPLEX II-SPECIFIC SUBUNIT 65"/>
    <property type="match status" value="1"/>
</dbReference>
<evidence type="ECO:0000259" key="1">
    <source>
        <dbReference type="Pfam" id="PF12735"/>
    </source>
</evidence>
<dbReference type="GO" id="GO:0006891">
    <property type="term" value="P:intra-Golgi vesicle-mediated transport"/>
    <property type="evidence" value="ECO:0007669"/>
    <property type="project" value="InterPro"/>
</dbReference>
<dbReference type="OrthoDB" id="5345392at2759"/>
<dbReference type="PANTHER" id="PTHR28159">
    <property type="entry name" value="TRAFFICKING PROTEIN PARTICLE COMPLEX II-SPECIFIC SUBUNIT 65"/>
    <property type="match status" value="1"/>
</dbReference>
<feature type="domain" description="Trafficking protein particle complex II-specific subunit 65 IgD3" evidence="1">
    <location>
        <begin position="502"/>
        <end position="668"/>
    </location>
</feature>
<evidence type="ECO:0000313" key="3">
    <source>
        <dbReference type="Proteomes" id="UP000094285"/>
    </source>
</evidence>
<keyword evidence="3" id="KW-1185">Reference proteome</keyword>
<dbReference type="STRING" id="984487.A0A1E4SBT7"/>
<evidence type="ECO:0000313" key="2">
    <source>
        <dbReference type="EMBL" id="ODV76969.1"/>
    </source>
</evidence>
<dbReference type="EMBL" id="KV453916">
    <property type="protein sequence ID" value="ODV76969.1"/>
    <property type="molecule type" value="Genomic_DNA"/>
</dbReference>
<dbReference type="InterPro" id="IPR055420">
    <property type="entry name" value="IgD3_Trs65"/>
</dbReference>
<dbReference type="GO" id="GO:1990071">
    <property type="term" value="C:TRAPPII protein complex"/>
    <property type="evidence" value="ECO:0007669"/>
    <property type="project" value="InterPro"/>
</dbReference>
<dbReference type="AlphaFoldDB" id="A0A1E4SBT7"/>
<sequence length="670" mass="74104">MSISIVLPRESSSSEHSPTGKALVAQLKSSSQRPIVFFDETIHGYILYQDQLEPTTKRSTAYLDVSIVPADVAEALELDSFSKDESTHEPSEDHDSPAGFHSSNFSILDLTLNESDIVYQGQTDGNYYIVWRFEIPVTYPRKKSPNPRIMLTCYLHADEDSQQIEAIPSEPTHTEVILPDYQPGKPKNLFAELNNQIASNGIDSKQFELSSSLIESDDAKSNNNSALIEYAIKNPITPIPKVANSKDTLKAHLSIPVSVSIVIKLKSTKPAGRNNILLATLNIESSDDLIKILTEAGLDFQYHFKILSLSMDFKFGDIKEFKTQDYEYPVQFRLGDAINLTYKLLNNEFLDKELKNLDNNSNNFQHSRPINIKLNLQVQSYKKATKQFEGLSNVITTNWSPYLDFSIIAPPINNSLKTSNNYSQMQSQTALPQQPPFIRGGTSTRKSAMMNSLYKSKSPNSLNAKPANSTGSLANGMVFNSMNPKKMNTSIVGQSSSSVTVNLTTTSNSTLSGLKLTFKGKLDIKLGEIINWKVQAINNSTNRLNLSLIVQNPINFNPIYSTNSASNNVSSSNLLNSDGQSGEIQSDDIIIYNKLQLYSSYNALKLATNGIIILNNDIRIGPLDSGTVFETDIKLIGISKGIFNLDGIKIFDINSGDGLDFGKLVEVFVV</sequence>
<organism evidence="2 3">
    <name type="scientific">Suhomyces tanzawaensis NRRL Y-17324</name>
    <dbReference type="NCBI Taxonomy" id="984487"/>
    <lineage>
        <taxon>Eukaryota</taxon>
        <taxon>Fungi</taxon>
        <taxon>Dikarya</taxon>
        <taxon>Ascomycota</taxon>
        <taxon>Saccharomycotina</taxon>
        <taxon>Pichiomycetes</taxon>
        <taxon>Debaryomycetaceae</taxon>
        <taxon>Suhomyces</taxon>
    </lineage>
</organism>
<dbReference type="GeneID" id="30982232"/>
<dbReference type="Pfam" id="PF12735">
    <property type="entry name" value="IgD3_Trs65"/>
    <property type="match status" value="1"/>
</dbReference>
<reference evidence="3" key="1">
    <citation type="submission" date="2016-05" db="EMBL/GenBank/DDBJ databases">
        <title>Comparative genomics of biotechnologically important yeasts.</title>
        <authorList>
            <consortium name="DOE Joint Genome Institute"/>
            <person name="Riley R."/>
            <person name="Haridas S."/>
            <person name="Wolfe K.H."/>
            <person name="Lopes M.R."/>
            <person name="Hittinger C.T."/>
            <person name="Goker M."/>
            <person name="Salamov A."/>
            <person name="Wisecaver J."/>
            <person name="Long T.M."/>
            <person name="Aerts A.L."/>
            <person name="Barry K."/>
            <person name="Choi C."/>
            <person name="Clum A."/>
            <person name="Coughlan A.Y."/>
            <person name="Deshpande S."/>
            <person name="Douglass A.P."/>
            <person name="Hanson S.J."/>
            <person name="Klenk H.-P."/>
            <person name="Labutti K."/>
            <person name="Lapidus A."/>
            <person name="Lindquist E."/>
            <person name="Lipzen A."/>
            <person name="Meier-Kolthoff J.P."/>
            <person name="Ohm R.A."/>
            <person name="Otillar R.P."/>
            <person name="Pangilinan J."/>
            <person name="Peng Y."/>
            <person name="Rokas A."/>
            <person name="Rosa C.A."/>
            <person name="Scheuner C."/>
            <person name="Sibirny A.A."/>
            <person name="Slot J.C."/>
            <person name="Stielow J.B."/>
            <person name="Sun H."/>
            <person name="Kurtzman C.P."/>
            <person name="Blackwell M."/>
            <person name="Grigoriev I.V."/>
            <person name="Jeffries T.W."/>
        </authorList>
    </citation>
    <scope>NUCLEOTIDE SEQUENCE [LARGE SCALE GENOMIC DNA]</scope>
    <source>
        <strain evidence="3">NRRL Y-17324</strain>
    </source>
</reference>
<proteinExistence type="predicted"/>
<dbReference type="InterPro" id="IPR024662">
    <property type="entry name" value="Trs65"/>
</dbReference>
<dbReference type="GO" id="GO:0005802">
    <property type="term" value="C:trans-Golgi network"/>
    <property type="evidence" value="ECO:0007669"/>
    <property type="project" value="TreeGrafter"/>
</dbReference>
<accession>A0A1E4SBT7</accession>